<evidence type="ECO:0000259" key="2">
    <source>
        <dbReference type="Pfam" id="PF02384"/>
    </source>
</evidence>
<dbReference type="Gene3D" id="3.40.50.150">
    <property type="entry name" value="Vaccinia Virus protein VP39"/>
    <property type="match status" value="1"/>
</dbReference>
<gene>
    <name evidence="3" type="ORF">GXW76_13775</name>
</gene>
<keyword evidence="4" id="KW-1185">Reference proteome</keyword>
<dbReference type="GO" id="GO:0003677">
    <property type="term" value="F:DNA binding"/>
    <property type="evidence" value="ECO:0007669"/>
    <property type="project" value="InterPro"/>
</dbReference>
<name>A0A9X9WYL7_9PROT</name>
<dbReference type="SUPFAM" id="SSF53335">
    <property type="entry name" value="S-adenosyl-L-methionine-dependent methyltransferases"/>
    <property type="match status" value="1"/>
</dbReference>
<dbReference type="InterPro" id="IPR052916">
    <property type="entry name" value="Type-I_RE_MTase_Subunit"/>
</dbReference>
<comment type="similarity">
    <text evidence="1">Belongs to the N(4)/N(6)-methyltransferase family.</text>
</comment>
<keyword evidence="3" id="KW-0808">Transferase</keyword>
<keyword evidence="3" id="KW-0489">Methyltransferase</keyword>
<dbReference type="Proteomes" id="UP001138751">
    <property type="component" value="Unassembled WGS sequence"/>
</dbReference>
<dbReference type="CDD" id="cd02440">
    <property type="entry name" value="AdoMet_MTases"/>
    <property type="match status" value="1"/>
</dbReference>
<comment type="caution">
    <text evidence="3">The sequence shown here is derived from an EMBL/GenBank/DDBJ whole genome shotgun (WGS) entry which is preliminary data.</text>
</comment>
<dbReference type="EMBL" id="JAAEDM010000036">
    <property type="protein sequence ID" value="MBR0672246.1"/>
    <property type="molecule type" value="Genomic_DNA"/>
</dbReference>
<dbReference type="InterPro" id="IPR003356">
    <property type="entry name" value="DNA_methylase_A-5"/>
</dbReference>
<dbReference type="RefSeq" id="WP_211862670.1">
    <property type="nucleotide sequence ID" value="NZ_JAAEDM010000036.1"/>
</dbReference>
<reference evidence="3" key="1">
    <citation type="submission" date="2020-01" db="EMBL/GenBank/DDBJ databases">
        <authorList>
            <person name="Rat A."/>
        </authorList>
    </citation>
    <scope>NUCLEOTIDE SEQUENCE</scope>
    <source>
        <strain evidence="3">LMG 31231</strain>
    </source>
</reference>
<dbReference type="Pfam" id="PF02384">
    <property type="entry name" value="N6_Mtase"/>
    <property type="match status" value="1"/>
</dbReference>
<reference evidence="3" key="2">
    <citation type="journal article" date="2021" name="Syst. Appl. Microbiol.">
        <title>Roseomonas hellenica sp. nov., isolated from roots of wild-growing Alkanna tinctoria.</title>
        <authorList>
            <person name="Rat A."/>
            <person name="Naranjo H.D."/>
            <person name="Lebbe L."/>
            <person name="Cnockaert M."/>
            <person name="Krigas N."/>
            <person name="Grigoriadou K."/>
            <person name="Maloupa E."/>
            <person name="Willems A."/>
        </authorList>
    </citation>
    <scope>NUCLEOTIDE SEQUENCE</scope>
    <source>
        <strain evidence="3">LMG 31231</strain>
    </source>
</reference>
<dbReference type="PANTHER" id="PTHR42998:SF1">
    <property type="entry name" value="TYPE I RESTRICTION ENZYME HINDI METHYLASE SUBUNIT"/>
    <property type="match status" value="1"/>
</dbReference>
<dbReference type="AlphaFoldDB" id="A0A9X9WYL7"/>
<dbReference type="GO" id="GO:0008170">
    <property type="term" value="F:N-methyltransferase activity"/>
    <property type="evidence" value="ECO:0007669"/>
    <property type="project" value="InterPro"/>
</dbReference>
<dbReference type="PANTHER" id="PTHR42998">
    <property type="entry name" value="TYPE I RESTRICTION ENZYME HINDVIIP M PROTEIN-RELATED"/>
    <property type="match status" value="1"/>
</dbReference>
<dbReference type="PROSITE" id="PS51257">
    <property type="entry name" value="PROKAR_LIPOPROTEIN"/>
    <property type="match status" value="1"/>
</dbReference>
<protein>
    <submittedName>
        <fullName evidence="3">N-6 DNA methylase</fullName>
    </submittedName>
</protein>
<dbReference type="PRINTS" id="PR00507">
    <property type="entry name" value="N12N6MTFRASE"/>
</dbReference>
<accession>A0A9X9WYL7</accession>
<dbReference type="InterPro" id="IPR029063">
    <property type="entry name" value="SAM-dependent_MTases_sf"/>
</dbReference>
<organism evidence="3 4">
    <name type="scientific">Neoroseomonas soli</name>
    <dbReference type="NCBI Taxonomy" id="1081025"/>
    <lineage>
        <taxon>Bacteria</taxon>
        <taxon>Pseudomonadati</taxon>
        <taxon>Pseudomonadota</taxon>
        <taxon>Alphaproteobacteria</taxon>
        <taxon>Acetobacterales</taxon>
        <taxon>Acetobacteraceae</taxon>
        <taxon>Neoroseomonas</taxon>
    </lineage>
</organism>
<sequence>MQHLLRLPHNSGHSALLVQIAGIACQVILNAAKTPYLVVLVAEGTATPEHEDGLKAVMADHPTVAVGVLIAEKVKFIRKNFRTQDFEYVSRIEPAGQIAPSFILAPPTDREPAARGLKPLADRLENILFEVHSALRDLDGLHAPDALDEVCKLLYAKVSDEEAGARRGEYRFQRARYLSAEECAAEVRRLYLDAVESDRTVFANRIPGYERSRGVFREPITLSSSAIVRAVELLQHYDISGSPVDIKGRAFQNVLLPAIRSGMGQYFTPKQVISFVVQAMNPKVGDLIMDPFCGSGHFLTEALDHVRRTRAAEDKAFHEFAFTRLHGIEKSDRMVRVAMTDMRLHGDGHSNIRCVDALLPFENYPDLHEGSFDLIMTNPPFGSDLPAEAIAQLGPFEIGQGRRGTLPLEIVGLERCVQLLRPGGRLAIVLPDSVLGNRSTSYARDWLWSTTRVRGIVSLPIETFTPFGANIKTSVLIVRKMEHGERAEADYPVFMADITNVGHDAAGRTIQGSELTVAAEAFVQFINEEGW</sequence>
<evidence type="ECO:0000313" key="4">
    <source>
        <dbReference type="Proteomes" id="UP001138751"/>
    </source>
</evidence>
<proteinExistence type="inferred from homology"/>
<dbReference type="GO" id="GO:0032259">
    <property type="term" value="P:methylation"/>
    <property type="evidence" value="ECO:0007669"/>
    <property type="project" value="UniProtKB-KW"/>
</dbReference>
<feature type="domain" description="DNA methylase adenine-specific" evidence="2">
    <location>
        <begin position="261"/>
        <end position="511"/>
    </location>
</feature>
<evidence type="ECO:0000313" key="3">
    <source>
        <dbReference type="EMBL" id="MBR0672246.1"/>
    </source>
</evidence>
<evidence type="ECO:0000256" key="1">
    <source>
        <dbReference type="ARBA" id="ARBA00006594"/>
    </source>
</evidence>